<protein>
    <submittedName>
        <fullName evidence="1">Uncharacterized protein</fullName>
    </submittedName>
</protein>
<organism evidence="1">
    <name type="scientific">uncultured Anaerotruncus sp</name>
    <dbReference type="NCBI Taxonomy" id="905011"/>
    <lineage>
        <taxon>Bacteria</taxon>
        <taxon>Bacillati</taxon>
        <taxon>Bacillota</taxon>
        <taxon>Clostridia</taxon>
        <taxon>Eubacteriales</taxon>
        <taxon>Oscillospiraceae</taxon>
        <taxon>Anaerotruncus</taxon>
        <taxon>environmental samples</taxon>
    </lineage>
</organism>
<dbReference type="EMBL" id="CACRSL010000003">
    <property type="protein sequence ID" value="VYT12073.1"/>
    <property type="molecule type" value="Genomic_DNA"/>
</dbReference>
<name>A0A6N2U608_9FIRM</name>
<dbReference type="AlphaFoldDB" id="A0A6N2U608"/>
<accession>A0A6N2U608</accession>
<reference evidence="1" key="1">
    <citation type="submission" date="2019-11" db="EMBL/GenBank/DDBJ databases">
        <authorList>
            <person name="Feng L."/>
        </authorList>
    </citation>
    <scope>NUCLEOTIDE SEQUENCE</scope>
    <source>
        <strain evidence="1">AundefinedLFYP135</strain>
    </source>
</reference>
<gene>
    <name evidence="1" type="ORF">AULFYP135_01723</name>
</gene>
<sequence length="97" mass="11311">MPMNKKATLLLLEYMKRTIEQMPNDVKINRFFMYGGGAGIILDSGIYDAARELNKKVDCAEEIFCRGWSIHTIHLGALTVYEPRKQLRFSKEWEEKI</sequence>
<evidence type="ECO:0000313" key="1">
    <source>
        <dbReference type="EMBL" id="VYT12073.1"/>
    </source>
</evidence>
<proteinExistence type="predicted"/>